<dbReference type="EMBL" id="DF820465">
    <property type="protein sequence ID" value="GAK56580.1"/>
    <property type="molecule type" value="Genomic_DNA"/>
</dbReference>
<feature type="domain" description="Sulfatase N-terminal" evidence="1">
    <location>
        <begin position="358"/>
        <end position="663"/>
    </location>
</feature>
<dbReference type="Gene3D" id="3.30.1120.10">
    <property type="match status" value="1"/>
</dbReference>
<sequence>MMKRRTFTIHSIRVLWLFWGGIFLLLGGLSGCRETAHQNAEEKGARISHDFTQKPGGEALQILDYMVFDHAGKQYLGGGWWEPVTDPESQKRFIWSIGKQSQIKFYLADHQDIHAAITCAPLLKDRTQTIDITVNGQQVTTLELQYGIREYAFTIPQNVLRLGPNLMTFTYAYAVAPKDLGVSEDTRELGVKFFSLDFDPDLPNYSFPDHASHDLQHVVNISRIKLDDDTKIGIIQTPKSAYAFEKCYIPPNSSLKFFLGVHPAVKSQKTDVTFSIVVKEFQPDLNSPFYINEQKVFTEKIAVPKLRAWQEYTVDLSEFAGKVVSLSFNVLANVEPQKILAVWGEPRIYSEVSAPKYNVILITLDALRKDHITSYGYTRNTTPQLDSFAQETVQYTQCYTPVSWTLPSFASYYTALYAKTHQVGRIADNLQLESMLPLRRSYPTLPTFLKPYGYFTQIITSHAFFDNFYGLSNDFDNRDKDNLNHKMHPFYIDDIQRWLQKNKQERFFLHIHVIPPHTPYLAVAPYDEQFLDFQAACLDDSVKVLFSDRADNFVIDRNAPGDACQQDYIVDLYDAGLALADEFFGKIIAELHSQGLYDETLVIVSSDHGEQFWEHGRLGHGVSLYNEELQVPLLVKYPKSLHIDPQKIDSPVLTIDILPTILAMNHIPVPAYFHGESLFDSEDKALKTPEREYSFFSLSSPEFDEGVIWKQYKYLYSPKSNVEKLYDLQKDPAEQHNIAEAEPDVLERLRTALKEYQQTVNTSIGWQKNIQLQTIDQGKVPQASPDIDEETVKKLKELGYIK</sequence>
<accession>A0A081BW75</accession>
<gene>
    <name evidence="2" type="ORF">U27_03542</name>
</gene>
<dbReference type="PROSITE" id="PS51257">
    <property type="entry name" value="PROKAR_LIPOPROTEIN"/>
    <property type="match status" value="1"/>
</dbReference>
<dbReference type="Pfam" id="PF00884">
    <property type="entry name" value="Sulfatase"/>
    <property type="match status" value="1"/>
</dbReference>
<dbReference type="eggNOG" id="COG3119">
    <property type="taxonomic scope" value="Bacteria"/>
</dbReference>
<dbReference type="STRING" id="1499967.U27_03542"/>
<dbReference type="AlphaFoldDB" id="A0A081BW75"/>
<dbReference type="HOGENOM" id="CLU_377981_0_0_0"/>
<dbReference type="InterPro" id="IPR000917">
    <property type="entry name" value="Sulfatase_N"/>
</dbReference>
<evidence type="ECO:0000313" key="3">
    <source>
        <dbReference type="Proteomes" id="UP000030661"/>
    </source>
</evidence>
<dbReference type="PANTHER" id="PTHR43751:SF3">
    <property type="entry name" value="SULFATASE N-TERMINAL DOMAIN-CONTAINING PROTEIN"/>
    <property type="match status" value="1"/>
</dbReference>
<evidence type="ECO:0000259" key="1">
    <source>
        <dbReference type="Pfam" id="PF00884"/>
    </source>
</evidence>
<proteinExistence type="predicted"/>
<dbReference type="Proteomes" id="UP000030661">
    <property type="component" value="Unassembled WGS sequence"/>
</dbReference>
<dbReference type="PANTHER" id="PTHR43751">
    <property type="entry name" value="SULFATASE"/>
    <property type="match status" value="1"/>
</dbReference>
<reference evidence="2" key="1">
    <citation type="journal article" date="2015" name="PeerJ">
        <title>First genomic representation of candidate bacterial phylum KSB3 points to enhanced environmental sensing as a trigger of wastewater bulking.</title>
        <authorList>
            <person name="Sekiguchi Y."/>
            <person name="Ohashi A."/>
            <person name="Parks D.H."/>
            <person name="Yamauchi T."/>
            <person name="Tyson G.W."/>
            <person name="Hugenholtz P."/>
        </authorList>
    </citation>
    <scope>NUCLEOTIDE SEQUENCE [LARGE SCALE GENOMIC DNA]</scope>
</reference>
<name>A0A081BW75_VECG1</name>
<organism evidence="2">
    <name type="scientific">Vecturithrix granuli</name>
    <dbReference type="NCBI Taxonomy" id="1499967"/>
    <lineage>
        <taxon>Bacteria</taxon>
        <taxon>Candidatus Moduliflexota</taxon>
        <taxon>Candidatus Vecturitrichia</taxon>
        <taxon>Candidatus Vecturitrichales</taxon>
        <taxon>Candidatus Vecturitrichaceae</taxon>
        <taxon>Candidatus Vecturithrix</taxon>
    </lineage>
</organism>
<protein>
    <recommendedName>
        <fullName evidence="1">Sulfatase N-terminal domain-containing protein</fullName>
    </recommendedName>
</protein>
<dbReference type="InterPro" id="IPR017850">
    <property type="entry name" value="Alkaline_phosphatase_core_sf"/>
</dbReference>
<keyword evidence="3" id="KW-1185">Reference proteome</keyword>
<dbReference type="InterPro" id="IPR052701">
    <property type="entry name" value="GAG_Ulvan_Degrading_Sulfatases"/>
</dbReference>
<dbReference type="CDD" id="cd16148">
    <property type="entry name" value="sulfatase_like"/>
    <property type="match status" value="1"/>
</dbReference>
<evidence type="ECO:0000313" key="2">
    <source>
        <dbReference type="EMBL" id="GAK56580.1"/>
    </source>
</evidence>
<dbReference type="SUPFAM" id="SSF53649">
    <property type="entry name" value="Alkaline phosphatase-like"/>
    <property type="match status" value="1"/>
</dbReference>
<dbReference type="Gene3D" id="3.40.720.10">
    <property type="entry name" value="Alkaline Phosphatase, subunit A"/>
    <property type="match status" value="1"/>
</dbReference>